<proteinExistence type="predicted"/>
<feature type="domain" description="DUF559" evidence="2">
    <location>
        <begin position="80"/>
        <end position="184"/>
    </location>
</feature>
<dbReference type="PANTHER" id="PTHR38590">
    <property type="entry name" value="BLL0828 PROTEIN"/>
    <property type="match status" value="1"/>
</dbReference>
<gene>
    <name evidence="3" type="ORF">MNBD_ALPHA12-2231</name>
</gene>
<evidence type="ECO:0000256" key="1">
    <source>
        <dbReference type="SAM" id="MobiDB-lite"/>
    </source>
</evidence>
<dbReference type="InterPro" id="IPR007569">
    <property type="entry name" value="DUF559"/>
</dbReference>
<feature type="region of interest" description="Disordered" evidence="1">
    <location>
        <begin position="1"/>
        <end position="38"/>
    </location>
</feature>
<dbReference type="InterPro" id="IPR047216">
    <property type="entry name" value="Endonuclease_DUF559_bact"/>
</dbReference>
<evidence type="ECO:0000313" key="3">
    <source>
        <dbReference type="EMBL" id="VAW18546.1"/>
    </source>
</evidence>
<dbReference type="AlphaFoldDB" id="A0A3B0UFY6"/>
<dbReference type="SUPFAM" id="SSF52980">
    <property type="entry name" value="Restriction endonuclease-like"/>
    <property type="match status" value="1"/>
</dbReference>
<dbReference type="Pfam" id="PF04480">
    <property type="entry name" value="DUF559"/>
    <property type="match status" value="1"/>
</dbReference>
<reference evidence="3" key="1">
    <citation type="submission" date="2018-06" db="EMBL/GenBank/DDBJ databases">
        <authorList>
            <person name="Zhirakovskaya E."/>
        </authorList>
    </citation>
    <scope>NUCLEOTIDE SEQUENCE</scope>
</reference>
<dbReference type="Gene3D" id="3.40.960.10">
    <property type="entry name" value="VSR Endonuclease"/>
    <property type="match status" value="1"/>
</dbReference>
<protein>
    <recommendedName>
        <fullName evidence="2">DUF559 domain-containing protein</fullName>
    </recommendedName>
</protein>
<dbReference type="CDD" id="cd01038">
    <property type="entry name" value="Endonuclease_DUF559"/>
    <property type="match status" value="1"/>
</dbReference>
<dbReference type="EMBL" id="UOEO01000091">
    <property type="protein sequence ID" value="VAW18546.1"/>
    <property type="molecule type" value="Genomic_DNA"/>
</dbReference>
<sequence>MNIDSPSSGALRHLLPRGEKEEKSATVRGGEREGKAELLSRPLDKDEGLSINSMIFPSPLVGEGARRAGEGGFKAKALRLKGFSRSMRQKPTEAEKLLWRLLRNRRFANHKFRRQVALGPFIVDFLCYKAKLVVELDGSQHADCTKDVARDAWLQNHGFRVLRLWNNDLMLRQKSSLDAVWHALSNPKD</sequence>
<evidence type="ECO:0000259" key="2">
    <source>
        <dbReference type="Pfam" id="PF04480"/>
    </source>
</evidence>
<dbReference type="PANTHER" id="PTHR38590:SF1">
    <property type="entry name" value="BLL0828 PROTEIN"/>
    <property type="match status" value="1"/>
</dbReference>
<dbReference type="InterPro" id="IPR011335">
    <property type="entry name" value="Restrct_endonuc-II-like"/>
</dbReference>
<feature type="compositionally biased region" description="Basic and acidic residues" evidence="1">
    <location>
        <begin position="16"/>
        <end position="38"/>
    </location>
</feature>
<accession>A0A3B0UFY6</accession>
<name>A0A3B0UFY6_9ZZZZ</name>
<organism evidence="3">
    <name type="scientific">hydrothermal vent metagenome</name>
    <dbReference type="NCBI Taxonomy" id="652676"/>
    <lineage>
        <taxon>unclassified sequences</taxon>
        <taxon>metagenomes</taxon>
        <taxon>ecological metagenomes</taxon>
    </lineage>
</organism>